<accession>A0A1N7SM61</accession>
<feature type="region of interest" description="Disordered" evidence="1">
    <location>
        <begin position="1"/>
        <end position="30"/>
    </location>
</feature>
<organism evidence="2 3">
    <name type="scientific">Paraburkholderia piptadeniae</name>
    <dbReference type="NCBI Taxonomy" id="1701573"/>
    <lineage>
        <taxon>Bacteria</taxon>
        <taxon>Pseudomonadati</taxon>
        <taxon>Pseudomonadota</taxon>
        <taxon>Betaproteobacteria</taxon>
        <taxon>Burkholderiales</taxon>
        <taxon>Burkholderiaceae</taxon>
        <taxon>Paraburkholderia</taxon>
    </lineage>
</organism>
<reference evidence="2" key="1">
    <citation type="submission" date="2016-12" db="EMBL/GenBank/DDBJ databases">
        <authorList>
            <person name="Moulin L."/>
        </authorList>
    </citation>
    <scope>NUCLEOTIDE SEQUENCE [LARGE SCALE GENOMIC DNA]</scope>
    <source>
        <strain evidence="2">STM 7183</strain>
    </source>
</reference>
<feature type="compositionally biased region" description="Low complexity" evidence="1">
    <location>
        <begin position="11"/>
        <end position="20"/>
    </location>
</feature>
<name>A0A1N7SM61_9BURK</name>
<dbReference type="AlphaFoldDB" id="A0A1N7SM61"/>
<dbReference type="Proteomes" id="UP000195569">
    <property type="component" value="Unassembled WGS sequence"/>
</dbReference>
<dbReference type="EMBL" id="CYGY02000064">
    <property type="protein sequence ID" value="SIT48495.1"/>
    <property type="molecule type" value="Genomic_DNA"/>
</dbReference>
<sequence length="67" mass="6964">MHALRREQKSHSATTHASTSFGARARRSCTDASGRVAIGESVGKQLRTGVAGPIGGKIAVSFRPSSL</sequence>
<proteinExistence type="predicted"/>
<evidence type="ECO:0000313" key="2">
    <source>
        <dbReference type="EMBL" id="SIT48495.1"/>
    </source>
</evidence>
<comment type="caution">
    <text evidence="2">The sequence shown here is derived from an EMBL/GenBank/DDBJ whole genome shotgun (WGS) entry which is preliminary data.</text>
</comment>
<keyword evidence="3" id="KW-1185">Reference proteome</keyword>
<gene>
    <name evidence="2" type="ORF">BN2476_640044</name>
</gene>
<evidence type="ECO:0000256" key="1">
    <source>
        <dbReference type="SAM" id="MobiDB-lite"/>
    </source>
</evidence>
<feature type="compositionally biased region" description="Basic and acidic residues" evidence="1">
    <location>
        <begin position="1"/>
        <end position="10"/>
    </location>
</feature>
<evidence type="ECO:0000313" key="3">
    <source>
        <dbReference type="Proteomes" id="UP000195569"/>
    </source>
</evidence>
<protein>
    <submittedName>
        <fullName evidence="2">Uncharacterized protein</fullName>
    </submittedName>
</protein>